<reference evidence="4" key="1">
    <citation type="submission" date="2021-12" db="EMBL/GenBank/DDBJ databases">
        <authorList>
            <person name="Zaccaron A."/>
            <person name="Stergiopoulos I."/>
        </authorList>
    </citation>
    <scope>NUCLEOTIDE SEQUENCE</scope>
    <source>
        <strain evidence="4">Race5_Kim</strain>
    </source>
</reference>
<dbReference type="Gene3D" id="3.30.60.90">
    <property type="match status" value="1"/>
</dbReference>
<evidence type="ECO:0000313" key="5">
    <source>
        <dbReference type="Proteomes" id="UP000756132"/>
    </source>
</evidence>
<protein>
    <recommendedName>
        <fullName evidence="6">ZZ-type domain-containing protein</fullName>
    </recommendedName>
</protein>
<name>A0A9Q8PDQ4_PASFU</name>
<keyword evidence="1" id="KW-0479">Metal-binding</keyword>
<keyword evidence="3" id="KW-0862">Zinc</keyword>
<accession>A0A9Q8PDQ4</accession>
<dbReference type="Proteomes" id="UP000756132">
    <property type="component" value="Chromosome 8"/>
</dbReference>
<dbReference type="OrthoDB" id="3734019at2759"/>
<evidence type="ECO:0000256" key="2">
    <source>
        <dbReference type="ARBA" id="ARBA00022771"/>
    </source>
</evidence>
<dbReference type="AlphaFoldDB" id="A0A9Q8PDQ4"/>
<keyword evidence="2" id="KW-0863">Zinc-finger</keyword>
<evidence type="ECO:0008006" key="6">
    <source>
        <dbReference type="Google" id="ProtNLM"/>
    </source>
</evidence>
<organism evidence="4 5">
    <name type="scientific">Passalora fulva</name>
    <name type="common">Tomato leaf mold</name>
    <name type="synonym">Cladosporium fulvum</name>
    <dbReference type="NCBI Taxonomy" id="5499"/>
    <lineage>
        <taxon>Eukaryota</taxon>
        <taxon>Fungi</taxon>
        <taxon>Dikarya</taxon>
        <taxon>Ascomycota</taxon>
        <taxon>Pezizomycotina</taxon>
        <taxon>Dothideomycetes</taxon>
        <taxon>Dothideomycetidae</taxon>
        <taxon>Mycosphaerellales</taxon>
        <taxon>Mycosphaerellaceae</taxon>
        <taxon>Fulvia</taxon>
    </lineage>
</organism>
<dbReference type="GO" id="GO:0008270">
    <property type="term" value="F:zinc ion binding"/>
    <property type="evidence" value="ECO:0007669"/>
    <property type="project" value="UniProtKB-KW"/>
</dbReference>
<evidence type="ECO:0000256" key="3">
    <source>
        <dbReference type="ARBA" id="ARBA00022833"/>
    </source>
</evidence>
<dbReference type="RefSeq" id="XP_047764935.1">
    <property type="nucleotide sequence ID" value="XM_047910499.1"/>
</dbReference>
<evidence type="ECO:0000313" key="4">
    <source>
        <dbReference type="EMBL" id="UJO20569.1"/>
    </source>
</evidence>
<evidence type="ECO:0000256" key="1">
    <source>
        <dbReference type="ARBA" id="ARBA00022723"/>
    </source>
</evidence>
<dbReference type="SUPFAM" id="SSF57850">
    <property type="entry name" value="RING/U-box"/>
    <property type="match status" value="1"/>
</dbReference>
<dbReference type="EMBL" id="CP090170">
    <property type="protein sequence ID" value="UJO20569.1"/>
    <property type="molecule type" value="Genomic_DNA"/>
</dbReference>
<keyword evidence="5" id="KW-1185">Reference proteome</keyword>
<reference evidence="4" key="2">
    <citation type="journal article" date="2022" name="Microb. Genom.">
        <title>A chromosome-scale genome assembly of the tomato pathogen Cladosporium fulvum reveals a compartmentalized genome architecture and the presence of a dispensable chromosome.</title>
        <authorList>
            <person name="Zaccaron A.Z."/>
            <person name="Chen L.H."/>
            <person name="Samaras A."/>
            <person name="Stergiopoulos I."/>
        </authorList>
    </citation>
    <scope>NUCLEOTIDE SEQUENCE</scope>
    <source>
        <strain evidence="4">Race5_Kim</strain>
    </source>
</reference>
<dbReference type="GeneID" id="71991229"/>
<dbReference type="KEGG" id="ffu:CLAFUR5_11351"/>
<dbReference type="InterPro" id="IPR043145">
    <property type="entry name" value="Znf_ZZ_sf"/>
</dbReference>
<proteinExistence type="predicted"/>
<gene>
    <name evidence="4" type="ORF">CLAFUR5_11351</name>
</gene>
<sequence length="404" mass="45221">MADSPSPLPLPDTPGDVPGLTYVPYYLDPSPRLQSRSHIIQPSDHEASDSPDSTTTGLQKSIISRPIQTAAEDLPQARVLAAIDRWYDQFLEFSTSDKWSLSKCSMLDLTDTVQKGFYYMDTRVFREGFSVLRHVGDLAPKALCSEHPAAFIYALRGLGATRQKASRSSNVDPESNAWRPNILQVGQPRVLECNGCDDPIVEAHHHCTICYGGYYDLCADCVVAGKHCLNNDHWLIKRIIDDQGVVVESASEMLPPRFMRDDAHARLVTPSLHRRPVLKPRLLRVDEPMTRSAAFPKVCFYLLQQARELRGLNHPLSLLLEIFQRPADLETLRGHILAIMDVQLAARISSAGAASQILHLEAAREWVLYQQGKHQELETWVNSYLLKEITPQNGRRAHGIAGCS</sequence>